<evidence type="ECO:0000256" key="1">
    <source>
        <dbReference type="ARBA" id="ARBA00009477"/>
    </source>
</evidence>
<organism evidence="6 7">
    <name type="scientific">Thalassotalea euphylliae</name>
    <dbReference type="NCBI Taxonomy" id="1655234"/>
    <lineage>
        <taxon>Bacteria</taxon>
        <taxon>Pseudomonadati</taxon>
        <taxon>Pseudomonadota</taxon>
        <taxon>Gammaproteobacteria</taxon>
        <taxon>Alteromonadales</taxon>
        <taxon>Colwelliaceae</taxon>
        <taxon>Thalassotalea</taxon>
    </lineage>
</organism>
<dbReference type="PANTHER" id="PTHR30469">
    <property type="entry name" value="MULTIDRUG RESISTANCE PROTEIN MDTA"/>
    <property type="match status" value="1"/>
</dbReference>
<dbReference type="PANTHER" id="PTHR30469:SF29">
    <property type="entry name" value="BLR2860 PROTEIN"/>
    <property type="match status" value="1"/>
</dbReference>
<evidence type="ECO:0000256" key="3">
    <source>
        <dbReference type="SAM" id="MobiDB-lite"/>
    </source>
</evidence>
<dbReference type="Pfam" id="PF25973">
    <property type="entry name" value="BSH_CzcB"/>
    <property type="match status" value="1"/>
</dbReference>
<dbReference type="SUPFAM" id="SSF111369">
    <property type="entry name" value="HlyD-like secretion proteins"/>
    <property type="match status" value="1"/>
</dbReference>
<dbReference type="Pfam" id="PF25954">
    <property type="entry name" value="Beta-barrel_RND_2"/>
    <property type="match status" value="1"/>
</dbReference>
<dbReference type="NCBIfam" id="TIGR01730">
    <property type="entry name" value="RND_mfp"/>
    <property type="match status" value="1"/>
</dbReference>
<feature type="domain" description="CzcB-like barrel-sandwich hybrid" evidence="5">
    <location>
        <begin position="80"/>
        <end position="208"/>
    </location>
</feature>
<comment type="similarity">
    <text evidence="1">Belongs to the membrane fusion protein (MFP) (TC 8.A.1) family.</text>
</comment>
<accession>A0A3E0TV25</accession>
<sequence length="376" mass="40800">MLNRQWIAERPYVIAIVIALLLVLWMASGLGQTESKPQESQQTTEQTTNQAPIPKVKVATRMATAVFDSVELYGRTEPDRTATLKAEVDGKVVEVLAKRGAAVKKGDVIARIAMNDLQARLTEAKALRTQREIEHQGATKLHKDGYQGRAQLARAVAALEAVKATIERLEIDIANTVIRAPFDGVMNTRYVEQGDYVKDGDQIAMIADLDPLIVRAHVTENQITQLTTGQQAHIELLSHQQAKGQIRYIASVADDATNTFKIEVAIENSDYQLLAGMSGEVTLPLAEVDAIKVSPALLALDEQGNIGIKTVVNNQVVFTGINIVKSESDGIWLTGLGKQADIIVLGQGFVRAGDTVEAVYDSAQTLAQQPSELNKG</sequence>
<feature type="coiled-coil region" evidence="2">
    <location>
        <begin position="152"/>
        <end position="179"/>
    </location>
</feature>
<comment type="caution">
    <text evidence="6">The sequence shown here is derived from an EMBL/GenBank/DDBJ whole genome shotgun (WGS) entry which is preliminary data.</text>
</comment>
<feature type="region of interest" description="Disordered" evidence="3">
    <location>
        <begin position="33"/>
        <end position="54"/>
    </location>
</feature>
<dbReference type="RefSeq" id="WP_116009357.1">
    <property type="nucleotide sequence ID" value="NZ_QUOU01000001.1"/>
</dbReference>
<reference evidence="6 7" key="1">
    <citation type="submission" date="2018-08" db="EMBL/GenBank/DDBJ databases">
        <title>Thalassotalea euphylliae genome.</title>
        <authorList>
            <person name="Summers S."/>
            <person name="Rice S.A."/>
            <person name="Freckelton M.L."/>
            <person name="Nedved B.T."/>
            <person name="Hadfield M.G."/>
        </authorList>
    </citation>
    <scope>NUCLEOTIDE SEQUENCE [LARGE SCALE GENOMIC DNA]</scope>
    <source>
        <strain evidence="6 7">H1</strain>
    </source>
</reference>
<evidence type="ECO:0000313" key="6">
    <source>
        <dbReference type="EMBL" id="REL28319.1"/>
    </source>
</evidence>
<feature type="compositionally biased region" description="Low complexity" evidence="3">
    <location>
        <begin position="33"/>
        <end position="48"/>
    </location>
</feature>
<dbReference type="EMBL" id="QUOU01000001">
    <property type="protein sequence ID" value="REL28319.1"/>
    <property type="molecule type" value="Genomic_DNA"/>
</dbReference>
<dbReference type="AlphaFoldDB" id="A0A3E0TV25"/>
<dbReference type="GO" id="GO:0015562">
    <property type="term" value="F:efflux transmembrane transporter activity"/>
    <property type="evidence" value="ECO:0007669"/>
    <property type="project" value="TreeGrafter"/>
</dbReference>
<keyword evidence="2" id="KW-0175">Coiled coil</keyword>
<proteinExistence type="inferred from homology"/>
<dbReference type="InterPro" id="IPR058792">
    <property type="entry name" value="Beta-barrel_RND_2"/>
</dbReference>
<dbReference type="Gene3D" id="1.10.287.470">
    <property type="entry name" value="Helix hairpin bin"/>
    <property type="match status" value="1"/>
</dbReference>
<protein>
    <submittedName>
        <fullName evidence="6">Efflux RND transporter periplasmic adaptor subunit</fullName>
    </submittedName>
</protein>
<dbReference type="Gene3D" id="2.40.50.100">
    <property type="match status" value="1"/>
</dbReference>
<dbReference type="Proteomes" id="UP000256478">
    <property type="component" value="Unassembled WGS sequence"/>
</dbReference>
<evidence type="ECO:0000313" key="7">
    <source>
        <dbReference type="Proteomes" id="UP000256478"/>
    </source>
</evidence>
<evidence type="ECO:0000259" key="4">
    <source>
        <dbReference type="Pfam" id="PF25954"/>
    </source>
</evidence>
<evidence type="ECO:0000256" key="2">
    <source>
        <dbReference type="SAM" id="Coils"/>
    </source>
</evidence>
<dbReference type="InterPro" id="IPR058647">
    <property type="entry name" value="BSH_CzcB-like"/>
</dbReference>
<dbReference type="OrthoDB" id="9806939at2"/>
<gene>
    <name evidence="6" type="ORF">DXX93_18250</name>
</gene>
<dbReference type="Gene3D" id="2.40.30.170">
    <property type="match status" value="1"/>
</dbReference>
<dbReference type="GO" id="GO:1990281">
    <property type="term" value="C:efflux pump complex"/>
    <property type="evidence" value="ECO:0007669"/>
    <property type="project" value="TreeGrafter"/>
</dbReference>
<evidence type="ECO:0000259" key="5">
    <source>
        <dbReference type="Pfam" id="PF25973"/>
    </source>
</evidence>
<dbReference type="InterPro" id="IPR006143">
    <property type="entry name" value="RND_pump_MFP"/>
</dbReference>
<name>A0A3E0TV25_9GAMM</name>
<feature type="domain" description="CusB-like beta-barrel" evidence="4">
    <location>
        <begin position="214"/>
        <end position="283"/>
    </location>
</feature>